<dbReference type="EMBL" id="GGEC01013268">
    <property type="protein sequence ID" value="MBW93751.1"/>
    <property type="molecule type" value="Transcribed_RNA"/>
</dbReference>
<protein>
    <submittedName>
        <fullName evidence="1">Cytokinin dehydrogenase</fullName>
    </submittedName>
</protein>
<proteinExistence type="predicted"/>
<evidence type="ECO:0000313" key="1">
    <source>
        <dbReference type="EMBL" id="MBW93751.1"/>
    </source>
</evidence>
<sequence length="95" mass="10894">MLPICSVRPAAVASLDRGLILNSAAVDPSYAVDPTATSARPLPPPSHCRSSLPRRDKKIEPWMWNFPQAFRPQFDFRHMNSVQEIYVWNFCYKKC</sequence>
<name>A0A2P2JJW2_RHIMU</name>
<accession>A0A2P2JJW2</accession>
<reference evidence="1" key="1">
    <citation type="submission" date="2018-02" db="EMBL/GenBank/DDBJ databases">
        <title>Rhizophora mucronata_Transcriptome.</title>
        <authorList>
            <person name="Meera S.P."/>
            <person name="Sreeshan A."/>
            <person name="Augustine A."/>
        </authorList>
    </citation>
    <scope>NUCLEOTIDE SEQUENCE</scope>
    <source>
        <tissue evidence="1">Leaf</tissue>
    </source>
</reference>
<organism evidence="1">
    <name type="scientific">Rhizophora mucronata</name>
    <name type="common">Asiatic mangrove</name>
    <dbReference type="NCBI Taxonomy" id="61149"/>
    <lineage>
        <taxon>Eukaryota</taxon>
        <taxon>Viridiplantae</taxon>
        <taxon>Streptophyta</taxon>
        <taxon>Embryophyta</taxon>
        <taxon>Tracheophyta</taxon>
        <taxon>Spermatophyta</taxon>
        <taxon>Magnoliopsida</taxon>
        <taxon>eudicotyledons</taxon>
        <taxon>Gunneridae</taxon>
        <taxon>Pentapetalae</taxon>
        <taxon>rosids</taxon>
        <taxon>fabids</taxon>
        <taxon>Malpighiales</taxon>
        <taxon>Rhizophoraceae</taxon>
        <taxon>Rhizophora</taxon>
    </lineage>
</organism>
<dbReference type="AlphaFoldDB" id="A0A2P2JJW2"/>